<dbReference type="SUPFAM" id="SSF53254">
    <property type="entry name" value="Phosphoglycerate mutase-like"/>
    <property type="match status" value="1"/>
</dbReference>
<proteinExistence type="predicted"/>
<dbReference type="RefSeq" id="WP_135651433.1">
    <property type="nucleotide sequence ID" value="NZ_RQGF01000042.1"/>
</dbReference>
<keyword evidence="2" id="KW-1185">Reference proteome</keyword>
<dbReference type="OrthoDB" id="9783269at2"/>
<name>A0A4R9JYS5_9LEPT</name>
<accession>A0A4R9JYS5</accession>
<evidence type="ECO:0000313" key="1">
    <source>
        <dbReference type="EMBL" id="TGL58427.1"/>
    </source>
</evidence>
<organism evidence="1 2">
    <name type="scientific">Leptospira sarikeiensis</name>
    <dbReference type="NCBI Taxonomy" id="2484943"/>
    <lineage>
        <taxon>Bacteria</taxon>
        <taxon>Pseudomonadati</taxon>
        <taxon>Spirochaetota</taxon>
        <taxon>Spirochaetia</taxon>
        <taxon>Leptospirales</taxon>
        <taxon>Leptospiraceae</taxon>
        <taxon>Leptospira</taxon>
    </lineage>
</organism>
<reference evidence="1" key="1">
    <citation type="journal article" date="2019" name="PLoS Negl. Trop. Dis.">
        <title>Revisiting the worldwide diversity of Leptospira species in the environment.</title>
        <authorList>
            <person name="Vincent A.T."/>
            <person name="Schiettekatte O."/>
            <person name="Bourhy P."/>
            <person name="Veyrier F.J."/>
            <person name="Picardeau M."/>
        </authorList>
    </citation>
    <scope>NUCLEOTIDE SEQUENCE [LARGE SCALE GENOMIC DNA]</scope>
    <source>
        <strain evidence="1">201702455</strain>
    </source>
</reference>
<dbReference type="EMBL" id="RQGF01000042">
    <property type="protein sequence ID" value="TGL58427.1"/>
    <property type="molecule type" value="Genomic_DNA"/>
</dbReference>
<sequence>MKKSVCLFRSPSIPSEYHGKYIGNKDIPLSEKGISELELVKERIPEKFYKGKIYHAPNSQCKESFNHLGFSATHPREVREELREINFGEWDGHSFSQLIETFPEDLKRFAEFSPKFHFPNGESISEFQTRIESFKISIHSSSDRSILIIGPGSSLSLLLCSFLNIPYINYTRFRLSPSSLVFMDLYENGTAVLTELIRNSSSRRCEWPG</sequence>
<dbReference type="Gene3D" id="3.40.50.1240">
    <property type="entry name" value="Phosphoglycerate mutase-like"/>
    <property type="match status" value="1"/>
</dbReference>
<protein>
    <submittedName>
        <fullName evidence="1">Histidine phosphatase family protein</fullName>
    </submittedName>
</protein>
<dbReference type="InterPro" id="IPR013078">
    <property type="entry name" value="His_Pase_superF_clade-1"/>
</dbReference>
<dbReference type="AlphaFoldDB" id="A0A4R9JYS5"/>
<gene>
    <name evidence="1" type="ORF">EHQ64_19250</name>
</gene>
<dbReference type="Pfam" id="PF00300">
    <property type="entry name" value="His_Phos_1"/>
    <property type="match status" value="1"/>
</dbReference>
<evidence type="ECO:0000313" key="2">
    <source>
        <dbReference type="Proteomes" id="UP000297762"/>
    </source>
</evidence>
<comment type="caution">
    <text evidence="1">The sequence shown here is derived from an EMBL/GenBank/DDBJ whole genome shotgun (WGS) entry which is preliminary data.</text>
</comment>
<dbReference type="Proteomes" id="UP000297762">
    <property type="component" value="Unassembled WGS sequence"/>
</dbReference>
<dbReference type="InterPro" id="IPR029033">
    <property type="entry name" value="His_PPase_superfam"/>
</dbReference>